<keyword evidence="1" id="KW-1133">Transmembrane helix</keyword>
<organism evidence="2">
    <name type="scientific">Siphoviridae sp. cttxG5</name>
    <dbReference type="NCBI Taxonomy" id="2826498"/>
    <lineage>
        <taxon>Viruses</taxon>
        <taxon>Duplodnaviria</taxon>
        <taxon>Heunggongvirae</taxon>
        <taxon>Uroviricota</taxon>
        <taxon>Caudoviricetes</taxon>
    </lineage>
</organism>
<reference evidence="2" key="1">
    <citation type="journal article" date="2021" name="Proc. Natl. Acad. Sci. U.S.A.">
        <title>A Catalog of Tens of Thousands of Viruses from Human Metagenomes Reveals Hidden Associations with Chronic Diseases.</title>
        <authorList>
            <person name="Tisza M.J."/>
            <person name="Buck C.B."/>
        </authorList>
    </citation>
    <scope>NUCLEOTIDE SEQUENCE</scope>
    <source>
        <strain evidence="2">CttxG5</strain>
    </source>
</reference>
<feature type="transmembrane region" description="Helical" evidence="1">
    <location>
        <begin position="12"/>
        <end position="28"/>
    </location>
</feature>
<keyword evidence="1" id="KW-0812">Transmembrane</keyword>
<protein>
    <submittedName>
        <fullName evidence="2">Uncharacterized protein</fullName>
    </submittedName>
</protein>
<keyword evidence="1" id="KW-0472">Membrane</keyword>
<proteinExistence type="predicted"/>
<evidence type="ECO:0000313" key="2">
    <source>
        <dbReference type="EMBL" id="DAD80175.1"/>
    </source>
</evidence>
<name>A0A8S5MDM4_9CAUD</name>
<evidence type="ECO:0000256" key="1">
    <source>
        <dbReference type="SAM" id="Phobius"/>
    </source>
</evidence>
<dbReference type="EMBL" id="BK014881">
    <property type="protein sequence ID" value="DAD80175.1"/>
    <property type="molecule type" value="Genomic_DNA"/>
</dbReference>
<accession>A0A8S5MDM4</accession>
<sequence>MKKFIEIVTSDEVLSLAVAIVLVTLIFWRA</sequence>